<protein>
    <submittedName>
        <fullName evidence="1">Uncharacterized protein</fullName>
    </submittedName>
</protein>
<comment type="caution">
    <text evidence="1">The sequence shown here is derived from an EMBL/GenBank/DDBJ whole genome shotgun (WGS) entry which is preliminary data.</text>
</comment>
<proteinExistence type="predicted"/>
<reference evidence="1" key="1">
    <citation type="submission" date="2009-10" db="EMBL/GenBank/DDBJ databases">
        <title>Diversity of trophic interactions inside an arsenic-rich microbial ecosystem.</title>
        <authorList>
            <person name="Bertin P.N."/>
            <person name="Heinrich-Salmeron A."/>
            <person name="Pelletier E."/>
            <person name="Goulhen-Chollet F."/>
            <person name="Arsene-Ploetze F."/>
            <person name="Gallien S."/>
            <person name="Calteau A."/>
            <person name="Vallenet D."/>
            <person name="Casiot C."/>
            <person name="Chane-Woon-Ming B."/>
            <person name="Giloteaux L."/>
            <person name="Barakat M."/>
            <person name="Bonnefoy V."/>
            <person name="Bruneel O."/>
            <person name="Chandler M."/>
            <person name="Cleiss J."/>
            <person name="Duran R."/>
            <person name="Elbaz-Poulichet F."/>
            <person name="Fonknechten N."/>
            <person name="Lauga B."/>
            <person name="Mornico D."/>
            <person name="Ortet P."/>
            <person name="Schaeffer C."/>
            <person name="Siguier P."/>
            <person name="Alexander Thil Smith A."/>
            <person name="Van Dorsselaer A."/>
            <person name="Weissenbach J."/>
            <person name="Medigue C."/>
            <person name="Le Paslier D."/>
        </authorList>
    </citation>
    <scope>NUCLEOTIDE SEQUENCE</scope>
</reference>
<dbReference type="AlphaFoldDB" id="E6QVB0"/>
<dbReference type="EMBL" id="CABR01000126">
    <property type="protein sequence ID" value="CBI11183.1"/>
    <property type="molecule type" value="Genomic_DNA"/>
</dbReference>
<name>E6QVB0_9ZZZZ</name>
<evidence type="ECO:0000313" key="1">
    <source>
        <dbReference type="EMBL" id="CBI11183.1"/>
    </source>
</evidence>
<sequence length="68" mass="7202">MVSSATTTRLGGDILFSERQIAVWAAPVSVQLMVGRPVTGLPGVFPIAKGSAVLLEFCFMVVASKKYT</sequence>
<gene>
    <name evidence="1" type="ORF">CARN7_1996</name>
</gene>
<organism evidence="1">
    <name type="scientific">mine drainage metagenome</name>
    <dbReference type="NCBI Taxonomy" id="410659"/>
    <lineage>
        <taxon>unclassified sequences</taxon>
        <taxon>metagenomes</taxon>
        <taxon>ecological metagenomes</taxon>
    </lineage>
</organism>
<accession>E6QVB0</accession>